<evidence type="ECO:0000313" key="4">
    <source>
        <dbReference type="EMBL" id="GAA4650252.1"/>
    </source>
</evidence>
<dbReference type="PANTHER" id="PTHR46696:SF3">
    <property type="entry name" value="PULCHERRIMINIC ACID SYNTHASE"/>
    <property type="match status" value="1"/>
</dbReference>
<dbReference type="PRINTS" id="PR00359">
    <property type="entry name" value="BP450"/>
</dbReference>
<dbReference type="RefSeq" id="WP_345196374.1">
    <property type="nucleotide sequence ID" value="NZ_BAABFL010000379.1"/>
</dbReference>
<accession>A0ABP8V5Q5</accession>
<name>A0ABP8V5Q5_9GAMM</name>
<dbReference type="PROSITE" id="PS00086">
    <property type="entry name" value="CYTOCHROME_P450"/>
    <property type="match status" value="1"/>
</dbReference>
<keyword evidence="2" id="KW-0349">Heme</keyword>
<dbReference type="Gene3D" id="1.10.630.10">
    <property type="entry name" value="Cytochrome P450"/>
    <property type="match status" value="1"/>
</dbReference>
<proteinExistence type="inferred from homology"/>
<comment type="similarity">
    <text evidence="1 2">Belongs to the cytochrome P450 family.</text>
</comment>
<evidence type="ECO:0000313" key="5">
    <source>
        <dbReference type="Proteomes" id="UP001500604"/>
    </source>
</evidence>
<reference evidence="5" key="1">
    <citation type="journal article" date="2019" name="Int. J. Syst. Evol. Microbiol.">
        <title>The Global Catalogue of Microorganisms (GCM) 10K type strain sequencing project: providing services to taxonomists for standard genome sequencing and annotation.</title>
        <authorList>
            <consortium name="The Broad Institute Genomics Platform"/>
            <consortium name="The Broad Institute Genome Sequencing Center for Infectious Disease"/>
            <person name="Wu L."/>
            <person name="Ma J."/>
        </authorList>
    </citation>
    <scope>NUCLEOTIDE SEQUENCE [LARGE SCALE GENOMIC DNA]</scope>
    <source>
        <strain evidence="5">JCM 17805</strain>
    </source>
</reference>
<organism evidence="4 5">
    <name type="scientific">Kistimonas scapharcae</name>
    <dbReference type="NCBI Taxonomy" id="1036133"/>
    <lineage>
        <taxon>Bacteria</taxon>
        <taxon>Pseudomonadati</taxon>
        <taxon>Pseudomonadota</taxon>
        <taxon>Gammaproteobacteria</taxon>
        <taxon>Oceanospirillales</taxon>
        <taxon>Endozoicomonadaceae</taxon>
        <taxon>Kistimonas</taxon>
    </lineage>
</organism>
<dbReference type="EMBL" id="BAABFL010000379">
    <property type="protein sequence ID" value="GAA4650252.1"/>
    <property type="molecule type" value="Genomic_DNA"/>
</dbReference>
<evidence type="ECO:0000256" key="3">
    <source>
        <dbReference type="SAM" id="MobiDB-lite"/>
    </source>
</evidence>
<dbReference type="InterPro" id="IPR036396">
    <property type="entry name" value="Cyt_P450_sf"/>
</dbReference>
<dbReference type="SUPFAM" id="SSF48264">
    <property type="entry name" value="Cytochrome P450"/>
    <property type="match status" value="1"/>
</dbReference>
<keyword evidence="2" id="KW-0408">Iron</keyword>
<keyword evidence="2" id="KW-0560">Oxidoreductase</keyword>
<comment type="caution">
    <text evidence="4">The sequence shown here is derived from an EMBL/GenBank/DDBJ whole genome shotgun (WGS) entry which is preliminary data.</text>
</comment>
<dbReference type="Pfam" id="PF00067">
    <property type="entry name" value="p450"/>
    <property type="match status" value="1"/>
</dbReference>
<keyword evidence="5" id="KW-1185">Reference proteome</keyword>
<protein>
    <submittedName>
        <fullName evidence="4">Cytochrome P450</fullName>
    </submittedName>
</protein>
<dbReference type="InterPro" id="IPR017972">
    <property type="entry name" value="Cyt_P450_CS"/>
</dbReference>
<gene>
    <name evidence="4" type="ORF">GCM10023116_25350</name>
</gene>
<evidence type="ECO:0000256" key="1">
    <source>
        <dbReference type="ARBA" id="ARBA00010617"/>
    </source>
</evidence>
<dbReference type="InterPro" id="IPR001128">
    <property type="entry name" value="Cyt_P450"/>
</dbReference>
<dbReference type="Proteomes" id="UP001500604">
    <property type="component" value="Unassembled WGS sequence"/>
</dbReference>
<dbReference type="PANTHER" id="PTHR46696">
    <property type="entry name" value="P450, PUTATIVE (EUROFUNG)-RELATED"/>
    <property type="match status" value="1"/>
</dbReference>
<sequence>MTGCPFHQSEPTDIGAAYNPLSPEQTRDPYGMYRLARETQPVFFSELYQMWIVTRYDDVVKVLKDTDTYSSLGIITVNSGRLPAEVVEVLEQGYPQVPGMTDNDPPHHDRIRSLVGKAFSQRIVTAMEPHIRFIANEVVDQFVDRGEVDILEHYAFPFPLIVIGDVLGVDREHLANLKQWSDDWVALLAAPLSLEEQLENARGFVAFQHFYHDLIEEKRRHPKQDLISHMIHARQEGMEPLTTLEMVNVCMSATWAGHQTVTSMICNLLYRLLADPAFWQTCCRDRSMIATVREEVLRIDSPLQSMMRYTTRETELGGMTIPEGAAVQVLFGAGNHDDRMFADPETFTPGRKDVAKHHLAFGKGIHYCLGSQLARLEGQVAVEVLMDRCPDLHLKADQTIEYQPNFLYRTMKSLELAWTPPVSDNSSVNVEQTASLELL</sequence>
<keyword evidence="2" id="KW-0479">Metal-binding</keyword>
<feature type="region of interest" description="Disordered" evidence="3">
    <location>
        <begin position="1"/>
        <end position="23"/>
    </location>
</feature>
<evidence type="ECO:0000256" key="2">
    <source>
        <dbReference type="RuleBase" id="RU000461"/>
    </source>
</evidence>
<dbReference type="InterPro" id="IPR002397">
    <property type="entry name" value="Cyt_P450_B"/>
</dbReference>
<keyword evidence="2" id="KW-0503">Monooxygenase</keyword>